<evidence type="ECO:0000259" key="15">
    <source>
        <dbReference type="PROSITE" id="PS50908"/>
    </source>
</evidence>
<dbReference type="InterPro" id="IPR017441">
    <property type="entry name" value="Protein_kinase_ATP_BS"/>
</dbReference>
<dbReference type="SUPFAM" id="SSF54495">
    <property type="entry name" value="UBC-like"/>
    <property type="match status" value="1"/>
</dbReference>
<dbReference type="InterPro" id="IPR016135">
    <property type="entry name" value="UBQ-conjugating_enzyme/RWD"/>
</dbReference>
<feature type="region of interest" description="Disordered" evidence="13">
    <location>
        <begin position="637"/>
        <end position="668"/>
    </location>
</feature>
<dbReference type="GO" id="GO:0005737">
    <property type="term" value="C:cytoplasm"/>
    <property type="evidence" value="ECO:0007669"/>
    <property type="project" value="TreeGrafter"/>
</dbReference>
<dbReference type="HOGENOM" id="CLU_001222_2_0_1"/>
<comment type="catalytic activity">
    <reaction evidence="8">
        <text>L-threonyl-[protein] + ATP = O-phospho-L-threonyl-[protein] + ADP + H(+)</text>
        <dbReference type="Rhea" id="RHEA:46608"/>
        <dbReference type="Rhea" id="RHEA-COMP:11060"/>
        <dbReference type="Rhea" id="RHEA-COMP:11605"/>
        <dbReference type="ChEBI" id="CHEBI:15378"/>
        <dbReference type="ChEBI" id="CHEBI:30013"/>
        <dbReference type="ChEBI" id="CHEBI:30616"/>
        <dbReference type="ChEBI" id="CHEBI:61977"/>
        <dbReference type="ChEBI" id="CHEBI:456216"/>
        <dbReference type="EC" id="2.7.11.1"/>
    </reaction>
</comment>
<dbReference type="GO" id="GO:0004694">
    <property type="term" value="F:eukaryotic translation initiation factor 2alpha kinase activity"/>
    <property type="evidence" value="ECO:0007669"/>
    <property type="project" value="InterPro"/>
</dbReference>
<feature type="binding site" evidence="11 12">
    <location>
        <position position="598"/>
    </location>
    <ligand>
        <name>ATP</name>
        <dbReference type="ChEBI" id="CHEBI:30616"/>
    </ligand>
</feature>
<dbReference type="InterPro" id="IPR050339">
    <property type="entry name" value="CC_SR_Kinase"/>
</dbReference>
<dbReference type="InterPro" id="IPR036621">
    <property type="entry name" value="Anticodon-bd_dom_sf"/>
</dbReference>
<keyword evidence="2" id="KW-0723">Serine/threonine-protein kinase</keyword>
<organism evidence="16 17">
    <name type="scientific">Cyphellophora europaea (strain CBS 101466)</name>
    <name type="common">Phialophora europaea</name>
    <dbReference type="NCBI Taxonomy" id="1220924"/>
    <lineage>
        <taxon>Eukaryota</taxon>
        <taxon>Fungi</taxon>
        <taxon>Dikarya</taxon>
        <taxon>Ascomycota</taxon>
        <taxon>Pezizomycotina</taxon>
        <taxon>Eurotiomycetes</taxon>
        <taxon>Chaetothyriomycetidae</taxon>
        <taxon>Chaetothyriales</taxon>
        <taxon>Cyphellophoraceae</taxon>
        <taxon>Cyphellophora</taxon>
    </lineage>
</organism>
<dbReference type="GO" id="GO:0005524">
    <property type="term" value="F:ATP binding"/>
    <property type="evidence" value="ECO:0007669"/>
    <property type="project" value="UniProtKB-UniRule"/>
</dbReference>
<feature type="compositionally biased region" description="Low complexity" evidence="13">
    <location>
        <begin position="185"/>
        <end position="194"/>
    </location>
</feature>
<dbReference type="InterPro" id="IPR041715">
    <property type="entry name" value="HisRS-like_core"/>
</dbReference>
<evidence type="ECO:0000256" key="7">
    <source>
        <dbReference type="ARBA" id="ARBA00037982"/>
    </source>
</evidence>
<evidence type="ECO:0000313" key="16">
    <source>
        <dbReference type="EMBL" id="ETN40405.1"/>
    </source>
</evidence>
<dbReference type="PANTHER" id="PTHR11042:SF136">
    <property type="entry name" value="EIF-2-ALPHA KINASE GCN2"/>
    <property type="match status" value="1"/>
</dbReference>
<dbReference type="Gene3D" id="3.10.110.10">
    <property type="entry name" value="Ubiquitin Conjugating Enzyme"/>
    <property type="match status" value="1"/>
</dbReference>
<comment type="similarity">
    <text evidence="7">Belongs to the protein kinase superfamily. Ser/Thr protein kinase family. GCN2 subfamily.</text>
</comment>
<reference evidence="16 17" key="1">
    <citation type="submission" date="2013-03" db="EMBL/GenBank/DDBJ databases">
        <title>The Genome Sequence of Phialophora europaea CBS 101466.</title>
        <authorList>
            <consortium name="The Broad Institute Genomics Platform"/>
            <person name="Cuomo C."/>
            <person name="de Hoog S."/>
            <person name="Gorbushina A."/>
            <person name="Walker B."/>
            <person name="Young S.K."/>
            <person name="Zeng Q."/>
            <person name="Gargeya S."/>
            <person name="Fitzgerald M."/>
            <person name="Haas B."/>
            <person name="Abouelleil A."/>
            <person name="Allen A.W."/>
            <person name="Alvarado L."/>
            <person name="Arachchi H.M."/>
            <person name="Berlin A.M."/>
            <person name="Chapman S.B."/>
            <person name="Gainer-Dewar J."/>
            <person name="Goldberg J."/>
            <person name="Griggs A."/>
            <person name="Gujja S."/>
            <person name="Hansen M."/>
            <person name="Howarth C."/>
            <person name="Imamovic A."/>
            <person name="Ireland A."/>
            <person name="Larimer J."/>
            <person name="McCowan C."/>
            <person name="Murphy C."/>
            <person name="Pearson M."/>
            <person name="Poon T.W."/>
            <person name="Priest M."/>
            <person name="Roberts A."/>
            <person name="Saif S."/>
            <person name="Shea T."/>
            <person name="Sisk P."/>
            <person name="Sykes S."/>
            <person name="Wortman J."/>
            <person name="Nusbaum C."/>
            <person name="Birren B."/>
        </authorList>
    </citation>
    <scope>NUCLEOTIDE SEQUENCE [LARGE SCALE GENOMIC DNA]</scope>
    <source>
        <strain evidence="16 17">CBS 101466</strain>
    </source>
</reference>
<feature type="region of interest" description="Disordered" evidence="13">
    <location>
        <begin position="185"/>
        <end position="230"/>
    </location>
</feature>
<evidence type="ECO:0000313" key="17">
    <source>
        <dbReference type="Proteomes" id="UP000030752"/>
    </source>
</evidence>
<evidence type="ECO:0000256" key="5">
    <source>
        <dbReference type="ARBA" id="ARBA00022777"/>
    </source>
</evidence>
<dbReference type="InterPro" id="IPR006575">
    <property type="entry name" value="RWD_dom"/>
</dbReference>
<keyword evidence="3" id="KW-0808">Transferase</keyword>
<dbReference type="PROSITE" id="PS50908">
    <property type="entry name" value="RWD"/>
    <property type="match status" value="1"/>
</dbReference>
<evidence type="ECO:0000259" key="14">
    <source>
        <dbReference type="PROSITE" id="PS50011"/>
    </source>
</evidence>
<proteinExistence type="inferred from homology"/>
<dbReference type="Proteomes" id="UP000030752">
    <property type="component" value="Unassembled WGS sequence"/>
</dbReference>
<dbReference type="InterPro" id="IPR016255">
    <property type="entry name" value="Gcn2"/>
</dbReference>
<dbReference type="EMBL" id="KB822720">
    <property type="protein sequence ID" value="ETN40405.1"/>
    <property type="molecule type" value="Genomic_DNA"/>
</dbReference>
<name>W2RVS9_CYPE1</name>
<evidence type="ECO:0000256" key="6">
    <source>
        <dbReference type="ARBA" id="ARBA00022840"/>
    </source>
</evidence>
<gene>
    <name evidence="16" type="ORF">HMPREF1541_04682</name>
</gene>
<keyword evidence="4 11" id="KW-0547">Nucleotide-binding</keyword>
<dbReference type="InterPro" id="IPR024435">
    <property type="entry name" value="HisRS-related_dom"/>
</dbReference>
<dbReference type="GeneID" id="19972021"/>
<dbReference type="Pfam" id="PF05773">
    <property type="entry name" value="RWD"/>
    <property type="match status" value="1"/>
</dbReference>
<evidence type="ECO:0000256" key="3">
    <source>
        <dbReference type="ARBA" id="ARBA00022679"/>
    </source>
</evidence>
<dbReference type="OrthoDB" id="341578at2759"/>
<dbReference type="FunCoup" id="W2RVS9">
    <property type="interactions" value="840"/>
</dbReference>
<feature type="region of interest" description="Disordered" evidence="13">
    <location>
        <begin position="1"/>
        <end position="40"/>
    </location>
</feature>
<dbReference type="VEuPathDB" id="FungiDB:HMPREF1541_04682"/>
<dbReference type="InterPro" id="IPR011009">
    <property type="entry name" value="Kinase-like_dom_sf"/>
</dbReference>
<feature type="active site" description="Proton acceptor" evidence="10">
    <location>
        <position position="870"/>
    </location>
</feature>
<feature type="compositionally biased region" description="Basic and acidic residues" evidence="13">
    <location>
        <begin position="195"/>
        <end position="216"/>
    </location>
</feature>
<dbReference type="STRING" id="1220924.W2RVS9"/>
<evidence type="ECO:0000256" key="13">
    <source>
        <dbReference type="SAM" id="MobiDB-lite"/>
    </source>
</evidence>
<dbReference type="SUPFAM" id="SSF55681">
    <property type="entry name" value="Class II aaRS and biotin synthetases"/>
    <property type="match status" value="1"/>
</dbReference>
<dbReference type="GO" id="GO:0005634">
    <property type="term" value="C:nucleus"/>
    <property type="evidence" value="ECO:0007669"/>
    <property type="project" value="TreeGrafter"/>
</dbReference>
<dbReference type="Gene3D" id="3.40.50.800">
    <property type="entry name" value="Anticodon-binding domain"/>
    <property type="match status" value="1"/>
</dbReference>
<dbReference type="SMART" id="SM00591">
    <property type="entry name" value="RWD"/>
    <property type="match status" value="1"/>
</dbReference>
<dbReference type="InParanoid" id="W2RVS9"/>
<sequence>MARKKANKAKGPVAPTTPFSPDKPPESPPPGFGDADGGIDSYPEVQQNEYLATQAIYPDEFVRVHGRKDAWKDRENLAFQVRLTSLENPEFFIKIEIEFPGDYPKVPLKAKVITLEPDIAKVRTQLDLITKNVTKAHIGSECVHEVTGAIDELLNRSALSKAEKANPFSLEEERAKQEAAARLASQQAQDQLRQQQRELEAKGRQELVSRLDTERKRREHSRAKGKTSDMETCNPISVDFERPLFCKDAIDGHLIEFTKVDGRAATLRRDDKINRLVSPQVPNNDSVNVPTLLLKQIMLRKDLISPDDMLTTMMKVEKLLQESCKLEDVNIVSIIGYKLEYPDEERGKEEYNLYILSEFSWEGSLRQVIHAAGQLAPAKVREYTRQIIQALWFFETHNFVHPAVHTGNLIIFRSHGQSAPIVKLSDGYGTALRELVDKARDNSNAPTVLPPLWRAPELIENAQAQTAPTSMWNLGRIILEMLLGTSIYEEYTSPRDCLKKQNLDTGLSELLYKLFKPDPSARPSADELKTSSFLFQHGPLIIHAGWSIEGLPGSARSGRVAPSRWNDDWESLGRLGKGGFGSVYKARKLADQAVYAVKLIRAYDRKQLEEYRSEVLNLARLQHPSIVRYYDSWAEADDSSSKQRSLEDTTYTETYSPPVEPNPSMSKGNAMAESYLADQYTQNFGRSGLEAMNPAGQRNDATQSPAPPRFQVTEGSAPHRVAPNDSNDQSDASEPQYDDSDDYDNAYAGDAKVDSALFRNDFSDDKARVPRHKDSSLQQDGPLEEESEQGGVAVVSAEVVVPTQPRKTTRSSSTFTEGVIYIQMEYCEGKTLKYLVGESLCDNVNLAWQLLRGILEGLDYIHANGIAHRDLKPDNIFLGAGQTPKIGDFGLAVANAAKKGSEVGTMFYIAPELNRGLDITDYSKVDMFSLGIILFEMSYHLPTTSGRYAMLDAIGKDVGNIPQRLFDDPKYKEQALIIRDLLSHQPADRPSANALLNGGKIPEPIEESKLERRLEWMAQHDPKKLASMLVKRKNTDLQDLAWEYIPTADDEPIQSPLLLGTVKDRLEATFRKHGAVMTSRQALLPIALETSAAAVAVLNDDLITLQLRKDLTTPLARTLAKTKPQHNKIFCFADIYEARNEHGNTEPLHFPRANFDFVSHKATDLALKEATTIYIIQDFIGQVPALLSVDWTVVLNHMDILDLILEHCDIRQEHWLNMKALLSRYPFGRLNEKQRQQHLKAFGQAARLQYNVADTSLAGLGKFASIRGEPKEVRRALQTAFGKSKAMAATALARVSRLEEIISYLQRLNFSHKVVIAPLSASDAHLYEQSIVFQCINDETSQPLANGGRYDELIKYHARGSSDPAPRAVGLSFNLEKVAKMLVDATVADASAAKGKNKPGKAGASTSSSAAVSSASAAQPSRCDVLVTSFDPELLTTHCMDVLRELWTAGISAELTEEVESMEQLEEEHGGDGPYWLVMVRVVAGEVVVKVRSPVGEEQGVEMEGLAAWLRVEVRRGRKGGK</sequence>
<dbReference type="EC" id="2.7.11.1" evidence="1"/>
<evidence type="ECO:0000256" key="9">
    <source>
        <dbReference type="ARBA" id="ARBA00048679"/>
    </source>
</evidence>
<dbReference type="PANTHER" id="PTHR11042">
    <property type="entry name" value="EUKARYOTIC TRANSLATION INITIATION FACTOR 2-ALPHA KINASE EIF2-ALPHA KINASE -RELATED"/>
    <property type="match status" value="1"/>
</dbReference>
<keyword evidence="5" id="KW-0418">Kinase</keyword>
<evidence type="ECO:0000256" key="12">
    <source>
        <dbReference type="PROSITE-ProRule" id="PRU10141"/>
    </source>
</evidence>
<feature type="region of interest" description="Disordered" evidence="13">
    <location>
        <begin position="687"/>
        <end position="747"/>
    </location>
</feature>
<dbReference type="Gene3D" id="3.30.930.10">
    <property type="entry name" value="Bira Bifunctional Protein, Domain 2"/>
    <property type="match status" value="1"/>
</dbReference>
<feature type="domain" description="Protein kinase" evidence="14">
    <location>
        <begin position="255"/>
        <end position="534"/>
    </location>
</feature>
<dbReference type="PIRSF" id="PIRSF000660">
    <property type="entry name" value="Ser/Thr_PK_GCN2"/>
    <property type="match status" value="1"/>
</dbReference>
<keyword evidence="17" id="KW-1185">Reference proteome</keyword>
<evidence type="ECO:0000256" key="1">
    <source>
        <dbReference type="ARBA" id="ARBA00012513"/>
    </source>
</evidence>
<dbReference type="SMART" id="SM00220">
    <property type="entry name" value="S_TKc"/>
    <property type="match status" value="1"/>
</dbReference>
<feature type="region of interest" description="Disordered" evidence="13">
    <location>
        <begin position="764"/>
        <end position="791"/>
    </location>
</feature>
<dbReference type="InterPro" id="IPR045864">
    <property type="entry name" value="aa-tRNA-synth_II/BPL/LPL"/>
</dbReference>
<dbReference type="Pfam" id="PF12745">
    <property type="entry name" value="HGTP_anticodon2"/>
    <property type="match status" value="1"/>
</dbReference>
<evidence type="ECO:0000256" key="8">
    <source>
        <dbReference type="ARBA" id="ARBA00047899"/>
    </source>
</evidence>
<dbReference type="PROSITE" id="PS50011">
    <property type="entry name" value="PROTEIN_KINASE_DOM"/>
    <property type="match status" value="2"/>
</dbReference>
<dbReference type="Pfam" id="PF13393">
    <property type="entry name" value="tRNA-synt_His"/>
    <property type="match status" value="1"/>
</dbReference>
<dbReference type="InterPro" id="IPR008271">
    <property type="entry name" value="Ser/Thr_kinase_AS"/>
</dbReference>
<evidence type="ECO:0000256" key="2">
    <source>
        <dbReference type="ARBA" id="ARBA00022527"/>
    </source>
</evidence>
<evidence type="ECO:0000256" key="4">
    <source>
        <dbReference type="ARBA" id="ARBA00022741"/>
    </source>
</evidence>
<feature type="compositionally biased region" description="Polar residues" evidence="13">
    <location>
        <begin position="724"/>
        <end position="733"/>
    </location>
</feature>
<feature type="domain" description="RWD" evidence="15">
    <location>
        <begin position="48"/>
        <end position="157"/>
    </location>
</feature>
<feature type="compositionally biased region" description="Basic and acidic residues" evidence="13">
    <location>
        <begin position="764"/>
        <end position="775"/>
    </location>
</feature>
<dbReference type="InterPro" id="IPR000719">
    <property type="entry name" value="Prot_kinase_dom"/>
</dbReference>
<protein>
    <recommendedName>
        <fullName evidence="1">non-specific serine/threonine protein kinase</fullName>
        <ecNumber evidence="1">2.7.11.1</ecNumber>
    </recommendedName>
</protein>
<keyword evidence="6 11" id="KW-0067">ATP-binding</keyword>
<dbReference type="Gene3D" id="1.10.510.10">
    <property type="entry name" value="Transferase(Phosphotransferase) domain 1"/>
    <property type="match status" value="2"/>
</dbReference>
<dbReference type="PROSITE" id="PS00108">
    <property type="entry name" value="PROTEIN_KINASE_ST"/>
    <property type="match status" value="1"/>
</dbReference>
<dbReference type="PROSITE" id="PS00107">
    <property type="entry name" value="PROTEIN_KINASE_ATP"/>
    <property type="match status" value="1"/>
</dbReference>
<evidence type="ECO:0000256" key="10">
    <source>
        <dbReference type="PIRSR" id="PIRSR000660-1"/>
    </source>
</evidence>
<comment type="catalytic activity">
    <reaction evidence="9">
        <text>L-seryl-[protein] + ATP = O-phospho-L-seryl-[protein] + ADP + H(+)</text>
        <dbReference type="Rhea" id="RHEA:17989"/>
        <dbReference type="Rhea" id="RHEA-COMP:9863"/>
        <dbReference type="Rhea" id="RHEA-COMP:11604"/>
        <dbReference type="ChEBI" id="CHEBI:15378"/>
        <dbReference type="ChEBI" id="CHEBI:29999"/>
        <dbReference type="ChEBI" id="CHEBI:30616"/>
        <dbReference type="ChEBI" id="CHEBI:83421"/>
        <dbReference type="ChEBI" id="CHEBI:456216"/>
        <dbReference type="EC" id="2.7.11.1"/>
    </reaction>
</comment>
<feature type="binding site" evidence="11">
    <location>
        <begin position="575"/>
        <end position="583"/>
    </location>
    <ligand>
        <name>ATP</name>
        <dbReference type="ChEBI" id="CHEBI:30616"/>
    </ligand>
</feature>
<dbReference type="SUPFAM" id="SSF56112">
    <property type="entry name" value="Protein kinase-like (PK-like)"/>
    <property type="match status" value="2"/>
</dbReference>
<dbReference type="eggNOG" id="KOG1035">
    <property type="taxonomic scope" value="Eukaryota"/>
</dbReference>
<dbReference type="GO" id="GO:0000077">
    <property type="term" value="P:DNA damage checkpoint signaling"/>
    <property type="evidence" value="ECO:0007669"/>
    <property type="project" value="InterPro"/>
</dbReference>
<dbReference type="Pfam" id="PF00069">
    <property type="entry name" value="Pkinase"/>
    <property type="match status" value="3"/>
</dbReference>
<evidence type="ECO:0000256" key="11">
    <source>
        <dbReference type="PIRSR" id="PIRSR000660-2"/>
    </source>
</evidence>
<accession>W2RVS9</accession>
<dbReference type="Gene3D" id="3.30.200.20">
    <property type="entry name" value="Phosphorylase Kinase, domain 1"/>
    <property type="match status" value="1"/>
</dbReference>
<feature type="domain" description="Protein kinase" evidence="14">
    <location>
        <begin position="569"/>
        <end position="1006"/>
    </location>
</feature>
<dbReference type="RefSeq" id="XP_008717248.1">
    <property type="nucleotide sequence ID" value="XM_008719026.1"/>
</dbReference>